<protein>
    <submittedName>
        <fullName evidence="2">Glycosyltransferase 25 family member</fullName>
    </submittedName>
</protein>
<evidence type="ECO:0000313" key="2">
    <source>
        <dbReference type="WBParaSite" id="RSKR_0000637700.1"/>
    </source>
</evidence>
<sequence length="556" mass="64020">MRLLFLVFCLLLPTNALFPGAKREDGDYRHLYPIVSISFKVTDSDLSALPYLLGTVENWEYPKDRIHIDFFLEHQFETAKMAVSQWQYHVKSLFRSVDIHEKVQIWQESALVMARRRSSNFVLISTIYNLLSKKALSQLTKLDLIAVTPFLVDAFEIATNADTLANIGDNYLNQQNKSSIVVEKVLDPILINLKKMDASYLTFDDENVLGLTKTDKTTANDVLLHSAKVMGISIYMNNEISYGDLLDINDSTTKSQIDEVVSLHVANHISEHGLNTLPVSVYIKPFYPIPKTFGFDKIYLINLGRRKERMRKMREILKVTGIKYERWNAVDGKELSEEEVSKSITFLPGYKDPIYKRPMKMGEIGCFMSHYGIWAEVISKVLSRVIVFEDDIRFSKNAIKILRESVVDLDKTNQEWDLIYFGRKKESKGGREFFVAGHSYLSTVTYSYWTLGYALSYSGALKLVAGKPLEKMVALDEYIPIMFDSHPNKEWSSHFPNRDLKAFTTFPLIVTPQRYTNQEGYISDTEDSTIVESNTRKEYKNKDFKDKKATENKEEL</sequence>
<name>A0AC35U0N5_9BILA</name>
<proteinExistence type="predicted"/>
<dbReference type="WBParaSite" id="RSKR_0000637700.1">
    <property type="protein sequence ID" value="RSKR_0000637700.1"/>
    <property type="gene ID" value="RSKR_0000637700"/>
</dbReference>
<evidence type="ECO:0000313" key="1">
    <source>
        <dbReference type="Proteomes" id="UP000095286"/>
    </source>
</evidence>
<dbReference type="Proteomes" id="UP000095286">
    <property type="component" value="Unplaced"/>
</dbReference>
<accession>A0AC35U0N5</accession>
<organism evidence="1 2">
    <name type="scientific">Rhabditophanes sp. KR3021</name>
    <dbReference type="NCBI Taxonomy" id="114890"/>
    <lineage>
        <taxon>Eukaryota</taxon>
        <taxon>Metazoa</taxon>
        <taxon>Ecdysozoa</taxon>
        <taxon>Nematoda</taxon>
        <taxon>Chromadorea</taxon>
        <taxon>Rhabditida</taxon>
        <taxon>Tylenchina</taxon>
        <taxon>Panagrolaimomorpha</taxon>
        <taxon>Strongyloidoidea</taxon>
        <taxon>Alloionematidae</taxon>
        <taxon>Rhabditophanes</taxon>
    </lineage>
</organism>
<reference evidence="2" key="1">
    <citation type="submission" date="2025-08" db="UniProtKB">
        <authorList>
            <consortium name="WormBaseParasite"/>
        </authorList>
    </citation>
    <scope>IDENTIFICATION</scope>
    <source>
        <strain evidence="2">KR3021</strain>
    </source>
</reference>